<gene>
    <name evidence="1" type="ORF">MCOR_21679</name>
</gene>
<accession>A0A6J8BV70</accession>
<protein>
    <submittedName>
        <fullName evidence="1">Uncharacterized protein</fullName>
    </submittedName>
</protein>
<dbReference type="AlphaFoldDB" id="A0A6J8BV70"/>
<dbReference type="OrthoDB" id="6084477at2759"/>
<keyword evidence="2" id="KW-1185">Reference proteome</keyword>
<dbReference type="Proteomes" id="UP000507470">
    <property type="component" value="Unassembled WGS sequence"/>
</dbReference>
<evidence type="ECO:0000313" key="2">
    <source>
        <dbReference type="Proteomes" id="UP000507470"/>
    </source>
</evidence>
<name>A0A6J8BV70_MYTCO</name>
<dbReference type="EMBL" id="CACVKT020003844">
    <property type="protein sequence ID" value="CAC5386217.1"/>
    <property type="molecule type" value="Genomic_DNA"/>
</dbReference>
<reference evidence="1 2" key="1">
    <citation type="submission" date="2020-06" db="EMBL/GenBank/DDBJ databases">
        <authorList>
            <person name="Li R."/>
            <person name="Bekaert M."/>
        </authorList>
    </citation>
    <scope>NUCLEOTIDE SEQUENCE [LARGE SCALE GENOMIC DNA]</scope>
    <source>
        <strain evidence="2">wild</strain>
    </source>
</reference>
<proteinExistence type="predicted"/>
<sequence length="447" mass="51250">MHGNDLFTLCNKQELSFITFPYKNVFCYLCNLVVKDDFRYKPFSATENEFLFRNSVVYIYKNIRLNNLNHVVKQNADVSTELSSFYDKTSIVLNGALYNLSSLLLTKVLSSPTNICNKNNFPRNIRNLTAHNCDCDPNCLFTNKCTCCVDVAISYPLECFNSLFVVTNGCYGDKNIGKPYFSTINFLCESNTVYGSLPVVFNGIDYKNIFCYICNSDYQVLNDTLVVPSDYHIRDMFITCTETVPMSNSGTFDDILTHARNSRCEFTFETKDHIPRGCEQYYHQVCDLSSDVPLDLFEVCHRLSYENLYPYGDYKNEICFLCDNYGRMKSLNDTIQTYSDTYSNTSLVSACYDLPMSQSDITFPYKNSFCKLCNQECFPHCNFDEPIPPLSDCLSELSSIGIVDPPSLRQVFRIPVEEPNIDQEESHVVLNYTLMFDKINVSKIIVG</sequence>
<organism evidence="1 2">
    <name type="scientific">Mytilus coruscus</name>
    <name type="common">Sea mussel</name>
    <dbReference type="NCBI Taxonomy" id="42192"/>
    <lineage>
        <taxon>Eukaryota</taxon>
        <taxon>Metazoa</taxon>
        <taxon>Spiralia</taxon>
        <taxon>Lophotrochozoa</taxon>
        <taxon>Mollusca</taxon>
        <taxon>Bivalvia</taxon>
        <taxon>Autobranchia</taxon>
        <taxon>Pteriomorphia</taxon>
        <taxon>Mytilida</taxon>
        <taxon>Mytiloidea</taxon>
        <taxon>Mytilidae</taxon>
        <taxon>Mytilinae</taxon>
        <taxon>Mytilus</taxon>
    </lineage>
</organism>
<evidence type="ECO:0000313" key="1">
    <source>
        <dbReference type="EMBL" id="CAC5386217.1"/>
    </source>
</evidence>